<keyword evidence="2" id="KW-0472">Membrane</keyword>
<feature type="region of interest" description="Disordered" evidence="1">
    <location>
        <begin position="36"/>
        <end position="91"/>
    </location>
</feature>
<comment type="caution">
    <text evidence="3">The sequence shown here is derived from an EMBL/GenBank/DDBJ whole genome shotgun (WGS) entry which is preliminary data.</text>
</comment>
<dbReference type="Proteomes" id="UP000673691">
    <property type="component" value="Unassembled WGS sequence"/>
</dbReference>
<sequence>MLGEKVSSYGGPNLDSNSSLSSTLSSASTIAKLSGVVASKARGETHPTEPHKSPKRVRYDAHGRGAFIPVSDDEVEVASSADEIHGDDSGGDLAREPERFANGMLATVANIATASKETIVKALDILVPTGLPKIELDTDVSNSSEYGTIPEKAFTTEQAVPAHSVNEPSADDTEAASGCQDHNAGGVGHIVENSIRSAAGKVASEVPSVAASDNSTQDIRVRGEAAVHPLAGTEPEPESSSSLRKRASAAAQRASTEAAKDSSSAKDGAARFEWCAGYTLAAAGSVLLVYVIVPLVVRAVTKA</sequence>
<dbReference type="EMBL" id="JAEFCI010010167">
    <property type="protein sequence ID" value="KAG5457386.1"/>
    <property type="molecule type" value="Genomic_DNA"/>
</dbReference>
<organism evidence="3 4">
    <name type="scientific">Olpidium bornovanus</name>
    <dbReference type="NCBI Taxonomy" id="278681"/>
    <lineage>
        <taxon>Eukaryota</taxon>
        <taxon>Fungi</taxon>
        <taxon>Fungi incertae sedis</taxon>
        <taxon>Olpidiomycota</taxon>
        <taxon>Olpidiomycotina</taxon>
        <taxon>Olpidiomycetes</taxon>
        <taxon>Olpidiales</taxon>
        <taxon>Olpidiaceae</taxon>
        <taxon>Olpidium</taxon>
    </lineage>
</organism>
<keyword evidence="2" id="KW-1133">Transmembrane helix</keyword>
<name>A0A8H8DGI2_9FUNG</name>
<evidence type="ECO:0000313" key="4">
    <source>
        <dbReference type="Proteomes" id="UP000673691"/>
    </source>
</evidence>
<feature type="compositionally biased region" description="Basic and acidic residues" evidence="1">
    <location>
        <begin position="41"/>
        <end position="63"/>
    </location>
</feature>
<accession>A0A8H8DGI2</accession>
<feature type="compositionally biased region" description="Low complexity" evidence="1">
    <location>
        <begin position="248"/>
        <end position="257"/>
    </location>
</feature>
<feature type="region of interest" description="Disordered" evidence="1">
    <location>
        <begin position="1"/>
        <end position="22"/>
    </location>
</feature>
<evidence type="ECO:0000256" key="2">
    <source>
        <dbReference type="SAM" id="Phobius"/>
    </source>
</evidence>
<feature type="region of interest" description="Disordered" evidence="1">
    <location>
        <begin position="227"/>
        <end position="266"/>
    </location>
</feature>
<protein>
    <submittedName>
        <fullName evidence="3">Uncharacterized protein</fullName>
    </submittedName>
</protein>
<feature type="compositionally biased region" description="Low complexity" evidence="1">
    <location>
        <begin position="13"/>
        <end position="22"/>
    </location>
</feature>
<feature type="compositionally biased region" description="Basic and acidic residues" evidence="1">
    <location>
        <begin position="82"/>
        <end position="91"/>
    </location>
</feature>
<reference evidence="3 4" key="1">
    <citation type="journal article" name="Sci. Rep.">
        <title>Genome-scale phylogenetic analyses confirm Olpidium as the closest living zoosporic fungus to the non-flagellated, terrestrial fungi.</title>
        <authorList>
            <person name="Chang Y."/>
            <person name="Rochon D."/>
            <person name="Sekimoto S."/>
            <person name="Wang Y."/>
            <person name="Chovatia M."/>
            <person name="Sandor L."/>
            <person name="Salamov A."/>
            <person name="Grigoriev I.V."/>
            <person name="Stajich J.E."/>
            <person name="Spatafora J.W."/>
        </authorList>
    </citation>
    <scope>NUCLEOTIDE SEQUENCE [LARGE SCALE GENOMIC DNA]</scope>
    <source>
        <strain evidence="3">S191</strain>
    </source>
</reference>
<feature type="transmembrane region" description="Helical" evidence="2">
    <location>
        <begin position="276"/>
        <end position="297"/>
    </location>
</feature>
<evidence type="ECO:0000256" key="1">
    <source>
        <dbReference type="SAM" id="MobiDB-lite"/>
    </source>
</evidence>
<gene>
    <name evidence="3" type="ORF">BJ554DRAFT_2616</name>
</gene>
<evidence type="ECO:0000313" key="3">
    <source>
        <dbReference type="EMBL" id="KAG5457386.1"/>
    </source>
</evidence>
<dbReference type="AlphaFoldDB" id="A0A8H8DGI2"/>
<feature type="region of interest" description="Disordered" evidence="1">
    <location>
        <begin position="165"/>
        <end position="187"/>
    </location>
</feature>
<keyword evidence="4" id="KW-1185">Reference proteome</keyword>
<keyword evidence="2" id="KW-0812">Transmembrane</keyword>
<proteinExistence type="predicted"/>